<proteinExistence type="inferred from homology"/>
<dbReference type="GO" id="GO:0005737">
    <property type="term" value="C:cytoplasm"/>
    <property type="evidence" value="ECO:0007669"/>
    <property type="project" value="TreeGrafter"/>
</dbReference>
<evidence type="ECO:0000256" key="3">
    <source>
        <dbReference type="HAMAP-Rule" id="MF_00272"/>
    </source>
</evidence>
<dbReference type="CDD" id="cd06848">
    <property type="entry name" value="GCS_H"/>
    <property type="match status" value="1"/>
</dbReference>
<keyword evidence="2 3" id="KW-0450">Lipoyl</keyword>
<dbReference type="PANTHER" id="PTHR11715:SF3">
    <property type="entry name" value="GLYCINE CLEAVAGE SYSTEM H PROTEIN-RELATED"/>
    <property type="match status" value="1"/>
</dbReference>
<evidence type="ECO:0000256" key="2">
    <source>
        <dbReference type="ARBA" id="ARBA00022823"/>
    </source>
</evidence>
<keyword evidence="7" id="KW-1185">Reference proteome</keyword>
<dbReference type="AlphaFoldDB" id="A0A1M6ED25"/>
<comment type="similarity">
    <text evidence="1 3">Belongs to the GcvH family.</text>
</comment>
<reference evidence="6 7" key="1">
    <citation type="submission" date="2016-11" db="EMBL/GenBank/DDBJ databases">
        <authorList>
            <person name="Jaros S."/>
            <person name="Januszkiewicz K."/>
            <person name="Wedrychowicz H."/>
        </authorList>
    </citation>
    <scope>NUCLEOTIDE SEQUENCE [LARGE SCALE GENOMIC DNA]</scope>
    <source>
        <strain evidence="6 7">DSM 17477</strain>
    </source>
</reference>
<dbReference type="EMBL" id="FQZL01000007">
    <property type="protein sequence ID" value="SHI83289.1"/>
    <property type="molecule type" value="Genomic_DNA"/>
</dbReference>
<gene>
    <name evidence="3" type="primary">gcvH</name>
    <name evidence="6" type="ORF">SAMN02745751_01154</name>
</gene>
<dbReference type="InterPro" id="IPR017453">
    <property type="entry name" value="GCV_H_sub"/>
</dbReference>
<evidence type="ECO:0000256" key="1">
    <source>
        <dbReference type="ARBA" id="ARBA00009249"/>
    </source>
</evidence>
<dbReference type="GO" id="GO:0019464">
    <property type="term" value="P:glycine decarboxylation via glycine cleavage system"/>
    <property type="evidence" value="ECO:0007669"/>
    <property type="project" value="UniProtKB-UniRule"/>
</dbReference>
<dbReference type="NCBIfam" id="NF002270">
    <property type="entry name" value="PRK01202.1"/>
    <property type="match status" value="1"/>
</dbReference>
<comment type="cofactor">
    <cofactor evidence="3">
        <name>(R)-lipoate</name>
        <dbReference type="ChEBI" id="CHEBI:83088"/>
    </cofactor>
    <text evidence="3">Binds 1 lipoyl cofactor covalently.</text>
</comment>
<evidence type="ECO:0000313" key="6">
    <source>
        <dbReference type="EMBL" id="SHI83289.1"/>
    </source>
</evidence>
<dbReference type="GO" id="GO:0005960">
    <property type="term" value="C:glycine cleavage complex"/>
    <property type="evidence" value="ECO:0007669"/>
    <property type="project" value="InterPro"/>
</dbReference>
<dbReference type="Proteomes" id="UP000184052">
    <property type="component" value="Unassembled WGS sequence"/>
</dbReference>
<evidence type="ECO:0000256" key="4">
    <source>
        <dbReference type="PIRSR" id="PIRSR617453-50"/>
    </source>
</evidence>
<organism evidence="6 7">
    <name type="scientific">Dethiosulfatibacter aminovorans DSM 17477</name>
    <dbReference type="NCBI Taxonomy" id="1121476"/>
    <lineage>
        <taxon>Bacteria</taxon>
        <taxon>Bacillati</taxon>
        <taxon>Bacillota</taxon>
        <taxon>Tissierellia</taxon>
        <taxon>Dethiosulfatibacter</taxon>
    </lineage>
</organism>
<dbReference type="InterPro" id="IPR011053">
    <property type="entry name" value="Single_hybrid_motif"/>
</dbReference>
<feature type="modified residue" description="N6-lipoyllysine" evidence="3 4">
    <location>
        <position position="63"/>
    </location>
</feature>
<dbReference type="NCBIfam" id="TIGR00527">
    <property type="entry name" value="gcvH"/>
    <property type="match status" value="1"/>
</dbReference>
<dbReference type="PROSITE" id="PS50968">
    <property type="entry name" value="BIOTINYL_LIPOYL"/>
    <property type="match status" value="1"/>
</dbReference>
<comment type="function">
    <text evidence="3">The glycine cleavage system catalyzes the degradation of glycine. The H protein shuttles the methylamine group of glycine from the P protein to the T protein.</text>
</comment>
<dbReference type="InterPro" id="IPR033753">
    <property type="entry name" value="GCV_H/Fam206"/>
</dbReference>
<accession>A0A1M6ED25</accession>
<dbReference type="SUPFAM" id="SSF51230">
    <property type="entry name" value="Single hybrid motif"/>
    <property type="match status" value="1"/>
</dbReference>
<sequence length="133" mass="15157">MTVKEGLYYTQTHEWVRVEEEEAYVGLSDYAQHALGDIVYVELPEIGEEFGAADSFGAIESVKAASDIYLPLSGEVIEVNEELEEQPELINEDAYENWIAKIKVNDATEVEELMNPEQYEEYIEGLEEAEEDE</sequence>
<evidence type="ECO:0000259" key="5">
    <source>
        <dbReference type="PROSITE" id="PS50968"/>
    </source>
</evidence>
<dbReference type="OrthoDB" id="9796712at2"/>
<protein>
    <recommendedName>
        <fullName evidence="3">Glycine cleavage system H protein</fullName>
    </recommendedName>
</protein>
<dbReference type="PANTHER" id="PTHR11715">
    <property type="entry name" value="GLYCINE CLEAVAGE SYSTEM H PROTEIN"/>
    <property type="match status" value="1"/>
</dbReference>
<evidence type="ECO:0000313" key="7">
    <source>
        <dbReference type="Proteomes" id="UP000184052"/>
    </source>
</evidence>
<comment type="subunit">
    <text evidence="3">The glycine cleavage system is composed of four proteins: P, T, L and H.</text>
</comment>
<dbReference type="Gene3D" id="2.40.50.100">
    <property type="match status" value="1"/>
</dbReference>
<name>A0A1M6ED25_9FIRM</name>
<dbReference type="InterPro" id="IPR002930">
    <property type="entry name" value="GCV_H"/>
</dbReference>
<dbReference type="RefSeq" id="WP_073048481.1">
    <property type="nucleotide sequence ID" value="NZ_FQZL01000007.1"/>
</dbReference>
<feature type="domain" description="Lipoyl-binding" evidence="5">
    <location>
        <begin position="22"/>
        <end position="103"/>
    </location>
</feature>
<dbReference type="PROSITE" id="PS00189">
    <property type="entry name" value="LIPOYL"/>
    <property type="match status" value="1"/>
</dbReference>
<dbReference type="InterPro" id="IPR000089">
    <property type="entry name" value="Biotin_lipoyl"/>
</dbReference>
<dbReference type="STRING" id="1121476.SAMN02745751_01154"/>
<dbReference type="InterPro" id="IPR003016">
    <property type="entry name" value="2-oxoA_DH_lipoyl-BS"/>
</dbReference>
<dbReference type="Pfam" id="PF01597">
    <property type="entry name" value="GCV_H"/>
    <property type="match status" value="1"/>
</dbReference>
<dbReference type="GO" id="GO:0009249">
    <property type="term" value="P:protein lipoylation"/>
    <property type="evidence" value="ECO:0007669"/>
    <property type="project" value="TreeGrafter"/>
</dbReference>
<dbReference type="HAMAP" id="MF_00272">
    <property type="entry name" value="GcvH"/>
    <property type="match status" value="1"/>
</dbReference>